<evidence type="ECO:0000256" key="5">
    <source>
        <dbReference type="ARBA" id="ARBA00012513"/>
    </source>
</evidence>
<dbReference type="SUPFAM" id="SSF56112">
    <property type="entry name" value="Protein kinase-like (PK-like)"/>
    <property type="match status" value="1"/>
</dbReference>
<comment type="cofactor">
    <cofactor evidence="1">
        <name>Mg(2+)</name>
        <dbReference type="ChEBI" id="CHEBI:18420"/>
    </cofactor>
</comment>
<evidence type="ECO:0000256" key="15">
    <source>
        <dbReference type="ARBA" id="ARBA00022946"/>
    </source>
</evidence>
<keyword evidence="6" id="KW-0723">Serine/threonine-protein kinase</keyword>
<keyword evidence="14" id="KW-0460">Magnesium</keyword>
<keyword evidence="7" id="KW-0808">Transferase</keyword>
<evidence type="ECO:0000256" key="18">
    <source>
        <dbReference type="ARBA" id="ARBA00047899"/>
    </source>
</evidence>
<evidence type="ECO:0000256" key="3">
    <source>
        <dbReference type="ARBA" id="ARBA00004514"/>
    </source>
</evidence>
<comment type="catalytic activity">
    <reaction evidence="18">
        <text>L-threonyl-[protein] + ATP = O-phospho-L-threonyl-[protein] + ADP + H(+)</text>
        <dbReference type="Rhea" id="RHEA:46608"/>
        <dbReference type="Rhea" id="RHEA-COMP:11060"/>
        <dbReference type="Rhea" id="RHEA-COMP:11605"/>
        <dbReference type="ChEBI" id="CHEBI:15378"/>
        <dbReference type="ChEBI" id="CHEBI:30013"/>
        <dbReference type="ChEBI" id="CHEBI:30616"/>
        <dbReference type="ChEBI" id="CHEBI:61977"/>
        <dbReference type="ChEBI" id="CHEBI:456216"/>
        <dbReference type="EC" id="2.7.11.1"/>
    </reaction>
</comment>
<reference evidence="22" key="3">
    <citation type="submission" date="2025-09" db="UniProtKB">
        <authorList>
            <consortium name="Ensembl"/>
        </authorList>
    </citation>
    <scope>IDENTIFICATION</scope>
    <source>
        <strain evidence="22">breed Abyssinian</strain>
    </source>
</reference>
<evidence type="ECO:0000259" key="21">
    <source>
        <dbReference type="PROSITE" id="PS50011"/>
    </source>
</evidence>
<sequence>MAVRQALGRGLQLGRALLLRFTAKPGPAYGWGRPERPGPAAGWGRGERRGQTAGPGAEPRRLGLGLPDRYRFFRQSVVGLAARLQRQFAVRARGGAGPCGRAVFLAFGLGLGLIEEKQAEGRRAASACQEIQIRKLSAIFTQKNKLLPDPLDTRCWQGFRLEEYVIGQPIGKGCSAAVYEATVPVLPQSLEVARSIGLPGRGPDTAPQEEEPASRAPGFPLAIKMMWNISAGSSSEAILNTMSQELVPASRVALAGEYGAVTYRKSKGSPKQLAPHPNIIRVFRAFTSSVPLLPGALVDYPDVLPPRLHPEGLGHGRTLFLVMKNYPCTLRQYLRMNTPSPRLATVMILQLLEGVDHLVQQGVAHRDLKSDNILVELDADGCPWLVITDFGCCLADERIGLQLPFTSWYVDRGGNGCLMAPEVSTACPGPRAVIDYGKADAWAVGALAYEIFGLSNPFYGQGRAHLESRSYQEAQLPALPKSVPLEARRLVRSLLQREASKRPSARVAANVLHLSLWGEHTLALKNLKLDKMVGWLLQQSAATLLANRLTEKSCVETKMKMLFLANLEYETLCQAALLLCSWRAAP</sequence>
<evidence type="ECO:0000313" key="22">
    <source>
        <dbReference type="Ensembl" id="ENSFCTP00005052243.1"/>
    </source>
</evidence>
<dbReference type="Pfam" id="PF00069">
    <property type="entry name" value="Pkinase"/>
    <property type="match status" value="1"/>
</dbReference>
<keyword evidence="9" id="KW-0547">Nucleotide-binding</keyword>
<evidence type="ECO:0000256" key="7">
    <source>
        <dbReference type="ARBA" id="ARBA00022679"/>
    </source>
</evidence>
<dbReference type="Proteomes" id="UP000823872">
    <property type="component" value="Chromosome C1"/>
</dbReference>
<evidence type="ECO:0000256" key="17">
    <source>
        <dbReference type="ARBA" id="ARBA00038349"/>
    </source>
</evidence>
<evidence type="ECO:0000256" key="10">
    <source>
        <dbReference type="ARBA" id="ARBA00022777"/>
    </source>
</evidence>
<keyword evidence="23" id="KW-1185">Reference proteome</keyword>
<dbReference type="CDD" id="cd14018">
    <property type="entry name" value="STKc_PINK1"/>
    <property type="match status" value="1"/>
</dbReference>
<dbReference type="InterPro" id="IPR008271">
    <property type="entry name" value="Ser/Thr_kinase_AS"/>
</dbReference>
<evidence type="ECO:0000256" key="13">
    <source>
        <dbReference type="ARBA" id="ARBA00022840"/>
    </source>
</evidence>
<keyword evidence="10" id="KW-0418">Kinase</keyword>
<feature type="domain" description="Protein kinase" evidence="21">
    <location>
        <begin position="164"/>
        <end position="516"/>
    </location>
</feature>
<evidence type="ECO:0000256" key="11">
    <source>
        <dbReference type="ARBA" id="ARBA00022787"/>
    </source>
</evidence>
<dbReference type="PROSITE" id="PS00108">
    <property type="entry name" value="PROTEIN_KINASE_ST"/>
    <property type="match status" value="1"/>
</dbReference>
<reference evidence="22" key="2">
    <citation type="submission" date="2025-08" db="UniProtKB">
        <authorList>
            <consortium name="Ensembl"/>
        </authorList>
    </citation>
    <scope>IDENTIFICATION</scope>
    <source>
        <strain evidence="22">breed Abyssinian</strain>
    </source>
</reference>
<evidence type="ECO:0000256" key="16">
    <source>
        <dbReference type="ARBA" id="ARBA00023128"/>
    </source>
</evidence>
<dbReference type="InterPro" id="IPR000719">
    <property type="entry name" value="Prot_kinase_dom"/>
</dbReference>
<dbReference type="EC" id="2.7.11.1" evidence="5"/>
<evidence type="ECO:0000256" key="8">
    <source>
        <dbReference type="ARBA" id="ARBA00022723"/>
    </source>
</evidence>
<feature type="region of interest" description="Disordered" evidence="20">
    <location>
        <begin position="28"/>
        <end position="62"/>
    </location>
</feature>
<keyword evidence="16" id="KW-0496">Mitochondrion</keyword>
<dbReference type="SMART" id="SM00220">
    <property type="entry name" value="S_TKc"/>
    <property type="match status" value="1"/>
</dbReference>
<gene>
    <name evidence="22" type="primary">PINK1</name>
</gene>
<reference evidence="22 23" key="1">
    <citation type="submission" date="2021-02" db="EMBL/GenBank/DDBJ databases">
        <title>Safari Cat Assemblies.</title>
        <authorList>
            <person name="Bredemeyer K.R."/>
            <person name="Murphy W.J."/>
        </authorList>
    </citation>
    <scope>NUCLEOTIDE SEQUENCE [LARGE SCALE GENOMIC DNA]</scope>
</reference>
<evidence type="ECO:0000256" key="6">
    <source>
        <dbReference type="ARBA" id="ARBA00022527"/>
    </source>
</evidence>
<keyword evidence="12" id="KW-0472">Membrane</keyword>
<dbReference type="Ensembl" id="ENSFCTT00005073971.1">
    <property type="protein sequence ID" value="ENSFCTP00005052243.1"/>
    <property type="gene ID" value="ENSFCTG00005026094.1"/>
</dbReference>
<accession>A0ABI7ZZ73</accession>
<dbReference type="GeneTree" id="ENSGT00390000001206"/>
<keyword evidence="8" id="KW-0479">Metal-binding</keyword>
<dbReference type="InterPro" id="IPR051511">
    <property type="entry name" value="MitoQC_Scaffold_Kinases"/>
</dbReference>
<evidence type="ECO:0000313" key="23">
    <source>
        <dbReference type="Proteomes" id="UP000823872"/>
    </source>
</evidence>
<evidence type="ECO:0000256" key="12">
    <source>
        <dbReference type="ARBA" id="ARBA00022792"/>
    </source>
</evidence>
<dbReference type="PANTHER" id="PTHR22972">
    <property type="entry name" value="SERINE/THREONINE PROTEIN KINASE"/>
    <property type="match status" value="1"/>
</dbReference>
<keyword evidence="13" id="KW-0067">ATP-binding</keyword>
<keyword evidence="12" id="KW-0999">Mitochondrion inner membrane</keyword>
<organism evidence="22 23">
    <name type="scientific">Felis catus</name>
    <name type="common">Cat</name>
    <name type="synonym">Felis silvestris catus</name>
    <dbReference type="NCBI Taxonomy" id="9685"/>
    <lineage>
        <taxon>Eukaryota</taxon>
        <taxon>Metazoa</taxon>
        <taxon>Chordata</taxon>
        <taxon>Craniata</taxon>
        <taxon>Vertebrata</taxon>
        <taxon>Euteleostomi</taxon>
        <taxon>Mammalia</taxon>
        <taxon>Eutheria</taxon>
        <taxon>Laurasiatheria</taxon>
        <taxon>Carnivora</taxon>
        <taxon>Feliformia</taxon>
        <taxon>Felidae</taxon>
        <taxon>Felinae</taxon>
        <taxon>Felis</taxon>
    </lineage>
</organism>
<name>A0ABI7ZZ73_FELCA</name>
<proteinExistence type="inferred from homology"/>
<comment type="catalytic activity">
    <reaction evidence="19">
        <text>L-seryl-[protein] + ATP = O-phospho-L-seryl-[protein] + ADP + H(+)</text>
        <dbReference type="Rhea" id="RHEA:17989"/>
        <dbReference type="Rhea" id="RHEA-COMP:9863"/>
        <dbReference type="Rhea" id="RHEA-COMP:11604"/>
        <dbReference type="ChEBI" id="CHEBI:15378"/>
        <dbReference type="ChEBI" id="CHEBI:29999"/>
        <dbReference type="ChEBI" id="CHEBI:30616"/>
        <dbReference type="ChEBI" id="CHEBI:83421"/>
        <dbReference type="ChEBI" id="CHEBI:456216"/>
        <dbReference type="EC" id="2.7.11.1"/>
    </reaction>
</comment>
<dbReference type="Gene3D" id="1.10.510.10">
    <property type="entry name" value="Transferase(Phosphotransferase) domain 1"/>
    <property type="match status" value="1"/>
</dbReference>
<dbReference type="PANTHER" id="PTHR22972:SF7">
    <property type="entry name" value="SERINE_THREONINE-PROTEIN KINASE PINK1, MITOCHONDRIAL"/>
    <property type="match status" value="1"/>
</dbReference>
<evidence type="ECO:0000256" key="9">
    <source>
        <dbReference type="ARBA" id="ARBA00022741"/>
    </source>
</evidence>
<keyword evidence="15" id="KW-0809">Transit peptide</keyword>
<comment type="similarity">
    <text evidence="17">Belongs to the protein kinase superfamily.</text>
</comment>
<evidence type="ECO:0000256" key="20">
    <source>
        <dbReference type="SAM" id="MobiDB-lite"/>
    </source>
</evidence>
<keyword evidence="11" id="KW-1000">Mitochondrion outer membrane</keyword>
<evidence type="ECO:0000256" key="14">
    <source>
        <dbReference type="ARBA" id="ARBA00022842"/>
    </source>
</evidence>
<protein>
    <recommendedName>
        <fullName evidence="5">non-specific serine/threonine protein kinase</fullName>
        <ecNumber evidence="5">2.7.11.1</ecNumber>
    </recommendedName>
</protein>
<dbReference type="PROSITE" id="PS50011">
    <property type="entry name" value="PROTEIN_KINASE_DOM"/>
    <property type="match status" value="1"/>
</dbReference>
<dbReference type="InterPro" id="IPR011009">
    <property type="entry name" value="Kinase-like_dom_sf"/>
</dbReference>
<comment type="subcellular location">
    <subcellularLocation>
        <location evidence="3">Cytoplasm</location>
        <location evidence="3">Cytosol</location>
    </subcellularLocation>
    <subcellularLocation>
        <location evidence="2">Mitochondrion inner membrane</location>
        <topology evidence="2">Single-pass membrane protein</topology>
    </subcellularLocation>
    <subcellularLocation>
        <location evidence="4">Mitochondrion outer membrane</location>
        <topology evidence="4">Single-pass membrane protein</topology>
    </subcellularLocation>
</comment>
<evidence type="ECO:0000256" key="1">
    <source>
        <dbReference type="ARBA" id="ARBA00001946"/>
    </source>
</evidence>
<evidence type="ECO:0000256" key="4">
    <source>
        <dbReference type="ARBA" id="ARBA00004572"/>
    </source>
</evidence>
<dbReference type="InterPro" id="IPR040110">
    <property type="entry name" value="PINK1_STKc"/>
</dbReference>
<evidence type="ECO:0000256" key="19">
    <source>
        <dbReference type="ARBA" id="ARBA00048679"/>
    </source>
</evidence>
<evidence type="ECO:0000256" key="2">
    <source>
        <dbReference type="ARBA" id="ARBA00004434"/>
    </source>
</evidence>